<keyword evidence="4 5" id="KW-0472">Membrane</keyword>
<sequence length="382" mass="45173">MKNLYHIAASVDWEKESFPEYQDLIFLIFFALFFPVLRFILDRFIFEALAKRMIFGKKTVVNINGREERKKINKFKESAWKFVYFLSAELLALSVTCNEPWFTDSRYFWAGPGDVVWPNLKMKLKLKLLYMYAGGFYFYSIFATLYWETRRSDFAAQIIHHVTTVSLIVLSYVYGFARIGSVVLALHDGSDVFMEIAKMSKYSGFDLIADIFFSLFALVFTSLRIICYPFWIIRSTCYELLYVLDIQKERTTGIILYFVFNALLICLLVLHLFWFKIILRMVKNQILSRGHITDDVREGKRIICFIDHIYFQHDSFLILHCIFVYDLQILNPMMTTKTDPSVAKTKKYNLWSRLMFEAFKYIVFLVEAALLDVDEQIEHTEL</sequence>
<dbReference type="PROSITE" id="PS50922">
    <property type="entry name" value="TLC"/>
    <property type="match status" value="1"/>
</dbReference>
<keyword evidence="8" id="KW-1185">Reference proteome</keyword>
<accession>A0ABM1G8N0</accession>
<keyword evidence="3 6" id="KW-1133">Transmembrane helix</keyword>
<evidence type="ECO:0000313" key="9">
    <source>
        <dbReference type="RefSeq" id="XP_015067503.1"/>
    </source>
</evidence>
<dbReference type="PANTHER" id="PTHR12560">
    <property type="entry name" value="LONGEVITY ASSURANCE FACTOR 1 LAG1"/>
    <property type="match status" value="1"/>
</dbReference>
<dbReference type="Pfam" id="PF03798">
    <property type="entry name" value="TRAM_LAG1_CLN8"/>
    <property type="match status" value="1"/>
</dbReference>
<reference evidence="9" key="2">
    <citation type="submission" date="2025-08" db="UniProtKB">
        <authorList>
            <consortium name="RefSeq"/>
        </authorList>
    </citation>
    <scope>IDENTIFICATION</scope>
</reference>
<evidence type="ECO:0000256" key="2">
    <source>
        <dbReference type="ARBA" id="ARBA00022692"/>
    </source>
</evidence>
<dbReference type="SMART" id="SM00724">
    <property type="entry name" value="TLC"/>
    <property type="match status" value="1"/>
</dbReference>
<evidence type="ECO:0000256" key="4">
    <source>
        <dbReference type="ARBA" id="ARBA00023136"/>
    </source>
</evidence>
<comment type="subcellular location">
    <subcellularLocation>
        <location evidence="1">Endoplasmic reticulum membrane</location>
        <topology evidence="1">Multi-pass membrane protein</topology>
    </subcellularLocation>
</comment>
<protein>
    <submittedName>
        <fullName evidence="9">Protein ASC1 isoform X1</fullName>
    </submittedName>
</protein>
<gene>
    <name evidence="9" type="primary">LOC107012235</name>
</gene>
<feature type="transmembrane region" description="Helical" evidence="6">
    <location>
        <begin position="253"/>
        <end position="275"/>
    </location>
</feature>
<keyword evidence="2 5" id="KW-0812">Transmembrane</keyword>
<evidence type="ECO:0000259" key="7">
    <source>
        <dbReference type="PROSITE" id="PS50922"/>
    </source>
</evidence>
<evidence type="ECO:0000256" key="1">
    <source>
        <dbReference type="ARBA" id="ARBA00004477"/>
    </source>
</evidence>
<dbReference type="RefSeq" id="XP_015067503.1">
    <property type="nucleotide sequence ID" value="XM_015212017.2"/>
</dbReference>
<evidence type="ECO:0000256" key="3">
    <source>
        <dbReference type="ARBA" id="ARBA00022989"/>
    </source>
</evidence>
<evidence type="ECO:0000313" key="8">
    <source>
        <dbReference type="Proteomes" id="UP000694930"/>
    </source>
</evidence>
<reference evidence="8" key="1">
    <citation type="journal article" date="2014" name="Nat. Genet.">
        <title>The genome of the stress-tolerant wild tomato species Solanum pennellii.</title>
        <authorList>
            <person name="Bolger A."/>
            <person name="Scossa F."/>
            <person name="Bolger M.E."/>
            <person name="Lanz C."/>
            <person name="Maumus F."/>
            <person name="Tohge T."/>
            <person name="Quesneville H."/>
            <person name="Alseekh S."/>
            <person name="Sorensen I."/>
            <person name="Lichtenstein G."/>
            <person name="Fich E.A."/>
            <person name="Conte M."/>
            <person name="Keller H."/>
            <person name="Schneeberger K."/>
            <person name="Schwacke R."/>
            <person name="Ofner I."/>
            <person name="Vrebalov J."/>
            <person name="Xu Y."/>
            <person name="Osorio S."/>
            <person name="Aflitos S.A."/>
            <person name="Schijlen E."/>
            <person name="Jimenez-Gomez J.M."/>
            <person name="Ryngajllo M."/>
            <person name="Kimura S."/>
            <person name="Kumar R."/>
            <person name="Koenig D."/>
            <person name="Headland L.R."/>
            <person name="Maloof J.N."/>
            <person name="Sinha N."/>
            <person name="van Ham R.C."/>
            <person name="Lankhorst R.K."/>
            <person name="Mao L."/>
            <person name="Vogel A."/>
            <person name="Arsova B."/>
            <person name="Panstruga R."/>
            <person name="Fei Z."/>
            <person name="Rose J.K."/>
            <person name="Zamir D."/>
            <person name="Carrari F."/>
            <person name="Giovannoni J.J."/>
            <person name="Weigel D."/>
            <person name="Usadel B."/>
            <person name="Fernie A.R."/>
        </authorList>
    </citation>
    <scope>NUCLEOTIDE SEQUENCE [LARGE SCALE GENOMIC DNA]</scope>
    <source>
        <strain evidence="8">cv. LA0716</strain>
    </source>
</reference>
<dbReference type="GeneID" id="107012235"/>
<feature type="transmembrane region" description="Helical" evidence="6">
    <location>
        <begin position="128"/>
        <end position="147"/>
    </location>
</feature>
<dbReference type="InterPro" id="IPR006634">
    <property type="entry name" value="TLC-dom"/>
</dbReference>
<organism evidence="8 9">
    <name type="scientific">Solanum pennellii</name>
    <name type="common">Tomato</name>
    <name type="synonym">Lycopersicon pennellii</name>
    <dbReference type="NCBI Taxonomy" id="28526"/>
    <lineage>
        <taxon>Eukaryota</taxon>
        <taxon>Viridiplantae</taxon>
        <taxon>Streptophyta</taxon>
        <taxon>Embryophyta</taxon>
        <taxon>Tracheophyta</taxon>
        <taxon>Spermatophyta</taxon>
        <taxon>Magnoliopsida</taxon>
        <taxon>eudicotyledons</taxon>
        <taxon>Gunneridae</taxon>
        <taxon>Pentapetalae</taxon>
        <taxon>asterids</taxon>
        <taxon>lamiids</taxon>
        <taxon>Solanales</taxon>
        <taxon>Solanaceae</taxon>
        <taxon>Solanoideae</taxon>
        <taxon>Solaneae</taxon>
        <taxon>Solanum</taxon>
        <taxon>Solanum subgen. Lycopersicon</taxon>
    </lineage>
</organism>
<feature type="domain" description="TLC" evidence="7">
    <location>
        <begin position="73"/>
        <end position="287"/>
    </location>
</feature>
<feature type="transmembrane region" description="Helical" evidence="6">
    <location>
        <begin position="24"/>
        <end position="41"/>
    </location>
</feature>
<feature type="transmembrane region" description="Helical" evidence="6">
    <location>
        <begin position="167"/>
        <end position="186"/>
    </location>
</feature>
<dbReference type="PANTHER" id="PTHR12560:SF38">
    <property type="entry name" value="ALTERNARIA STEM CANKER RESISTANCE PROTEIN 1"/>
    <property type="match status" value="1"/>
</dbReference>
<dbReference type="InterPro" id="IPR016439">
    <property type="entry name" value="Lag1/Lac1-like"/>
</dbReference>
<evidence type="ECO:0000256" key="6">
    <source>
        <dbReference type="SAM" id="Phobius"/>
    </source>
</evidence>
<name>A0ABM1G8N0_SOLPN</name>
<evidence type="ECO:0000256" key="5">
    <source>
        <dbReference type="PROSITE-ProRule" id="PRU00205"/>
    </source>
</evidence>
<dbReference type="Proteomes" id="UP000694930">
    <property type="component" value="Chromosome 3"/>
</dbReference>
<proteinExistence type="predicted"/>
<feature type="transmembrane region" description="Helical" evidence="6">
    <location>
        <begin position="207"/>
        <end position="233"/>
    </location>
</feature>